<accession>A0A4C1XT32</accession>
<keyword evidence="3" id="KW-0175">Coiled coil</keyword>
<keyword evidence="1" id="KW-0343">GTPase activation</keyword>
<dbReference type="PROSITE" id="PS50086">
    <property type="entry name" value="TBC_RABGAP"/>
    <property type="match status" value="1"/>
</dbReference>
<dbReference type="InterPro" id="IPR035969">
    <property type="entry name" value="Rab-GAP_TBC_sf"/>
</dbReference>
<dbReference type="EMBL" id="BGZK01000951">
    <property type="protein sequence ID" value="GBP66213.1"/>
    <property type="molecule type" value="Genomic_DNA"/>
</dbReference>
<feature type="region of interest" description="Disordered" evidence="4">
    <location>
        <begin position="712"/>
        <end position="738"/>
    </location>
</feature>
<organism evidence="7 8">
    <name type="scientific">Eumeta variegata</name>
    <name type="common">Bagworm moth</name>
    <name type="synonym">Eumeta japonica</name>
    <dbReference type="NCBI Taxonomy" id="151549"/>
    <lineage>
        <taxon>Eukaryota</taxon>
        <taxon>Metazoa</taxon>
        <taxon>Ecdysozoa</taxon>
        <taxon>Arthropoda</taxon>
        <taxon>Hexapoda</taxon>
        <taxon>Insecta</taxon>
        <taxon>Pterygota</taxon>
        <taxon>Neoptera</taxon>
        <taxon>Endopterygota</taxon>
        <taxon>Lepidoptera</taxon>
        <taxon>Glossata</taxon>
        <taxon>Ditrysia</taxon>
        <taxon>Tineoidea</taxon>
        <taxon>Psychidae</taxon>
        <taxon>Oiketicinae</taxon>
        <taxon>Eumeta</taxon>
    </lineage>
</organism>
<evidence type="ECO:0000313" key="7">
    <source>
        <dbReference type="EMBL" id="GBP66213.1"/>
    </source>
</evidence>
<dbReference type="Gene3D" id="1.10.472.80">
    <property type="entry name" value="Ypt/Rab-GAP domain of gyp1p, domain 3"/>
    <property type="match status" value="1"/>
</dbReference>
<dbReference type="PANTHER" id="PTHR47219">
    <property type="entry name" value="RAB GTPASE-ACTIVATING PROTEIN 1-LIKE"/>
    <property type="match status" value="1"/>
</dbReference>
<evidence type="ECO:0000256" key="3">
    <source>
        <dbReference type="SAM" id="Coils"/>
    </source>
</evidence>
<sequence>MASVTGSPSCYCPSLILLLVAIFNNCTSEAVWKKDNIIDIPMPGKPLFNPFTSSFLKLSDTRATEGATEASGELTWRQAIYRRHVELNDGSEDELSPKKLLSLQSEPKGRRSRDQLRQLWKMAIEQTILLVRMERENAKLKESEETSAVRRIKLEYNELGACDAGVTLMWDSLLARGASRQISKVDRHMLRQAVIQGVPRNSRGSVWYFLAEQATLRSPPPDIRKFPNYNTPYHTLLAGLTKHQHAILIDLGRTFPQHSYFASALGPGQLAMYNILKAYSLLDPDVGYCQGLSFVAGVLLLHMDEAEAFVLLRHLMFRRGLRKQYLPDMSALQVQENISRIFLSVQQLYQLSRLVRDHEPELHSKLEALDVSPALYAAPWMLTLFTSQFPLGFVVRVFDLIFLESLDVVFAVSLALLTAHKDGLMMCESCEEAAEYLKHKMPGIDSDRGIYEKVHSLDISRELADYAVEYSVLSEEVPRMTALMDANARLEADKMRASEELDSAIETINNYHNNQSRMETQLRTMEQQLTALSKYMSSHQKDLPADIKKIIQLYNRKQSFSSKIFSSKFNDPNDEDQRKNPKTGMSTPNLFSKVTKEEVIEAIRNNDLMELDKKSQFSMKKSQSVHSGLIANTTKTYPLKVLEEKTEFEERLLELKKNTNLELIAQERLFEQKLKRDFDENLKRLDAKLSQKLDEMDTNQNRRAMSLNIAPGERADSGFVTPLSPDREKDDNVSVTSHPLSDCDVEIKFDGQSTKLKQIRPAARQVEEAP</sequence>
<keyword evidence="8" id="KW-1185">Reference proteome</keyword>
<gene>
    <name evidence="7" type="primary">Tbc1d1</name>
    <name evidence="7" type="ORF">EVAR_97165_1</name>
</gene>
<dbReference type="Pfam" id="PF11830">
    <property type="entry name" value="DUF3350"/>
    <property type="match status" value="1"/>
</dbReference>
<dbReference type="GO" id="GO:0005096">
    <property type="term" value="F:GTPase activator activity"/>
    <property type="evidence" value="ECO:0007669"/>
    <property type="project" value="UniProtKB-KW"/>
</dbReference>
<dbReference type="InterPro" id="IPR021785">
    <property type="entry name" value="DUF3350"/>
</dbReference>
<feature type="chain" id="PRO_5020036954" evidence="5">
    <location>
        <begin position="29"/>
        <end position="770"/>
    </location>
</feature>
<evidence type="ECO:0000256" key="2">
    <source>
        <dbReference type="ARBA" id="ARBA00022553"/>
    </source>
</evidence>
<feature type="coiled-coil region" evidence="3">
    <location>
        <begin position="480"/>
        <end position="528"/>
    </location>
</feature>
<feature type="signal peptide" evidence="5">
    <location>
        <begin position="1"/>
        <end position="28"/>
    </location>
</feature>
<dbReference type="FunFam" id="1.10.10.2750:FF:000002">
    <property type="entry name" value="TBC1 domain family member 4"/>
    <property type="match status" value="1"/>
</dbReference>
<dbReference type="SUPFAM" id="SSF47923">
    <property type="entry name" value="Ypt/Rab-GAP domain of gyp1p"/>
    <property type="match status" value="2"/>
</dbReference>
<feature type="region of interest" description="Disordered" evidence="4">
    <location>
        <begin position="565"/>
        <end position="589"/>
    </location>
</feature>
<evidence type="ECO:0000256" key="1">
    <source>
        <dbReference type="ARBA" id="ARBA00022468"/>
    </source>
</evidence>
<evidence type="ECO:0000256" key="4">
    <source>
        <dbReference type="SAM" id="MobiDB-lite"/>
    </source>
</evidence>
<dbReference type="Proteomes" id="UP000299102">
    <property type="component" value="Unassembled WGS sequence"/>
</dbReference>
<dbReference type="AlphaFoldDB" id="A0A4C1XT32"/>
<comment type="caution">
    <text evidence="7">The sequence shown here is derived from an EMBL/GenBank/DDBJ whole genome shotgun (WGS) entry which is preliminary data.</text>
</comment>
<feature type="coiled-coil region" evidence="3">
    <location>
        <begin position="675"/>
        <end position="702"/>
    </location>
</feature>
<dbReference type="PANTHER" id="PTHR47219:SF16">
    <property type="entry name" value="GTPASE ACTIVATING PROTEIN"/>
    <property type="match status" value="1"/>
</dbReference>
<dbReference type="InterPro" id="IPR050302">
    <property type="entry name" value="Rab_GAP_TBC_domain"/>
</dbReference>
<name>A0A4C1XT32_EUMVA</name>
<dbReference type="SMART" id="SM00164">
    <property type="entry name" value="TBC"/>
    <property type="match status" value="1"/>
</dbReference>
<dbReference type="Pfam" id="PF00566">
    <property type="entry name" value="RabGAP-TBC"/>
    <property type="match status" value="1"/>
</dbReference>
<proteinExistence type="predicted"/>
<dbReference type="FunFam" id="1.10.8.270:FF:000001">
    <property type="entry name" value="TBC1 domain family member 1"/>
    <property type="match status" value="1"/>
</dbReference>
<dbReference type="InterPro" id="IPR000195">
    <property type="entry name" value="Rab-GAP-TBC_dom"/>
</dbReference>
<evidence type="ECO:0000256" key="5">
    <source>
        <dbReference type="SAM" id="SignalP"/>
    </source>
</evidence>
<protein>
    <submittedName>
        <fullName evidence="7">TBC1 domain family member 1</fullName>
    </submittedName>
</protein>
<evidence type="ECO:0000313" key="8">
    <source>
        <dbReference type="Proteomes" id="UP000299102"/>
    </source>
</evidence>
<feature type="domain" description="Rab-GAP TBC" evidence="6">
    <location>
        <begin position="197"/>
        <end position="405"/>
    </location>
</feature>
<dbReference type="STRING" id="151549.A0A4C1XT32"/>
<reference evidence="7 8" key="1">
    <citation type="journal article" date="2019" name="Commun. Biol.">
        <title>The bagworm genome reveals a unique fibroin gene that provides high tensile strength.</title>
        <authorList>
            <person name="Kono N."/>
            <person name="Nakamura H."/>
            <person name="Ohtoshi R."/>
            <person name="Tomita M."/>
            <person name="Numata K."/>
            <person name="Arakawa K."/>
        </authorList>
    </citation>
    <scope>NUCLEOTIDE SEQUENCE [LARGE SCALE GENOMIC DNA]</scope>
</reference>
<keyword evidence="5" id="KW-0732">Signal</keyword>
<dbReference type="OrthoDB" id="295078at2759"/>
<dbReference type="Gene3D" id="1.10.8.270">
    <property type="entry name" value="putative rabgap domain of human tbc1 domain family member 14 like domains"/>
    <property type="match status" value="1"/>
</dbReference>
<evidence type="ECO:0000259" key="6">
    <source>
        <dbReference type="PROSITE" id="PS50086"/>
    </source>
</evidence>
<dbReference type="Gene3D" id="1.10.10.2750">
    <property type="match status" value="1"/>
</dbReference>
<keyword evidence="2" id="KW-0597">Phosphoprotein</keyword>